<dbReference type="Pfam" id="PF14289">
    <property type="entry name" value="DUF4369"/>
    <property type="match status" value="1"/>
</dbReference>
<dbReference type="InterPro" id="IPR042095">
    <property type="entry name" value="SUMF_sf"/>
</dbReference>
<feature type="chain" id="PRO_5047523621" evidence="1">
    <location>
        <begin position="21"/>
        <end position="590"/>
    </location>
</feature>
<dbReference type="RefSeq" id="WP_183669969.1">
    <property type="nucleotide sequence ID" value="NZ_BMPB01000002.1"/>
</dbReference>
<sequence length="590" mass="67627">MQTKLFLSILFACFSLFLTANNDRYVIEAHIGGVKDGTVFFLKQFDNQRIINSMRIEKGKFQMKGTLADVPQHLWLCTTIDDEFHYCDLLIDKDTLYVEGHLSDFPNGLHFNGAATHMGYAVYLEETHDLNQRIDSLNAVSMAQHELGAIGKKRSDGKEKKKPAFLQSLSNLNAQPVRGSQELDADIELHAAQQKRDSIRIAFIGDNMDKYAGQFLLTRIMKKLSPDSLRQFYRLIPVEMKKTKFARLISSQINPYADNCIRQADNLLSLSGTPINMYKYTEEAYRLYEQGVRLDPERTDGYIALATMYERLLPLKGNGAYDISISYLNKFIESDVREEDRNEARKRMKEIEFRKWLSTNINPEMIEVKGSTFKMGSTYKEDNNPVHEVKVNSFSISKYEITNFQFAQFLKIYESDVIKEGSDIGQPLYFECNWGIQNGKPVPGYEANPAIYITWYGANAYCQWAGGRLPTEEEWEYAARGGMYGKRDHLYSGGMELDSLGWYAGNSEGKPHPVGMKKPNELGIHDMSGNVWEWCSDTFEKDGKLYAVVRGGTWFNERATCRPTCHYYIYPGSKHFNNGFRLVKDIPLNP</sequence>
<proteinExistence type="predicted"/>
<protein>
    <submittedName>
        <fullName evidence="4">Formylglycine-generating enzyme required for sulfatase activity</fullName>
    </submittedName>
</protein>
<gene>
    <name evidence="4" type="ORF">GGQ57_001572</name>
</gene>
<comment type="caution">
    <text evidence="4">The sequence shown here is derived from an EMBL/GenBank/DDBJ whole genome shotgun (WGS) entry which is preliminary data.</text>
</comment>
<evidence type="ECO:0000313" key="5">
    <source>
        <dbReference type="Proteomes" id="UP000533637"/>
    </source>
</evidence>
<organism evidence="4 5">
    <name type="scientific">Parabacteroides faecis</name>
    <dbReference type="NCBI Taxonomy" id="1217282"/>
    <lineage>
        <taxon>Bacteria</taxon>
        <taxon>Pseudomonadati</taxon>
        <taxon>Bacteroidota</taxon>
        <taxon>Bacteroidia</taxon>
        <taxon>Bacteroidales</taxon>
        <taxon>Tannerellaceae</taxon>
        <taxon>Parabacteroides</taxon>
    </lineage>
</organism>
<dbReference type="Gene3D" id="3.90.1580.10">
    <property type="entry name" value="paralog of FGE (formylglycine-generating enzyme)"/>
    <property type="match status" value="1"/>
</dbReference>
<dbReference type="Pfam" id="PF03781">
    <property type="entry name" value="FGE-sulfatase"/>
    <property type="match status" value="1"/>
</dbReference>
<dbReference type="InterPro" id="IPR025380">
    <property type="entry name" value="DUF4369"/>
</dbReference>
<name>A0ABR6KJK2_9BACT</name>
<dbReference type="InterPro" id="IPR051043">
    <property type="entry name" value="Sulfatase_Mod_Factor_Kinase"/>
</dbReference>
<dbReference type="SUPFAM" id="SSF56436">
    <property type="entry name" value="C-type lectin-like"/>
    <property type="match status" value="1"/>
</dbReference>
<evidence type="ECO:0000259" key="3">
    <source>
        <dbReference type="Pfam" id="PF14289"/>
    </source>
</evidence>
<evidence type="ECO:0000259" key="2">
    <source>
        <dbReference type="Pfam" id="PF03781"/>
    </source>
</evidence>
<reference evidence="4 5" key="1">
    <citation type="submission" date="2020-08" db="EMBL/GenBank/DDBJ databases">
        <title>Genomic Encyclopedia of Type Strains, Phase IV (KMG-IV): sequencing the most valuable type-strain genomes for metagenomic binning, comparative biology and taxonomic classification.</title>
        <authorList>
            <person name="Goeker M."/>
        </authorList>
    </citation>
    <scope>NUCLEOTIDE SEQUENCE [LARGE SCALE GENOMIC DNA]</scope>
    <source>
        <strain evidence="4 5">DSM 102983</strain>
    </source>
</reference>
<dbReference type="EMBL" id="JACHOC010000002">
    <property type="protein sequence ID" value="MBB4621678.1"/>
    <property type="molecule type" value="Genomic_DNA"/>
</dbReference>
<dbReference type="PANTHER" id="PTHR23150">
    <property type="entry name" value="SULFATASE MODIFYING FACTOR 1, 2"/>
    <property type="match status" value="1"/>
</dbReference>
<dbReference type="Proteomes" id="UP000533637">
    <property type="component" value="Unassembled WGS sequence"/>
</dbReference>
<feature type="signal peptide" evidence="1">
    <location>
        <begin position="1"/>
        <end position="20"/>
    </location>
</feature>
<feature type="domain" description="DUF4369" evidence="3">
    <location>
        <begin position="25"/>
        <end position="116"/>
    </location>
</feature>
<feature type="domain" description="Sulfatase-modifying factor enzyme-like" evidence="2">
    <location>
        <begin position="362"/>
        <end position="584"/>
    </location>
</feature>
<dbReference type="PANTHER" id="PTHR23150:SF19">
    <property type="entry name" value="FORMYLGLYCINE-GENERATING ENZYME"/>
    <property type="match status" value="1"/>
</dbReference>
<dbReference type="InterPro" id="IPR005532">
    <property type="entry name" value="SUMF_dom"/>
</dbReference>
<dbReference type="InterPro" id="IPR016187">
    <property type="entry name" value="CTDL_fold"/>
</dbReference>
<keyword evidence="1" id="KW-0732">Signal</keyword>
<evidence type="ECO:0000313" key="4">
    <source>
        <dbReference type="EMBL" id="MBB4621678.1"/>
    </source>
</evidence>
<evidence type="ECO:0000256" key="1">
    <source>
        <dbReference type="SAM" id="SignalP"/>
    </source>
</evidence>
<accession>A0ABR6KJK2</accession>
<keyword evidence="5" id="KW-1185">Reference proteome</keyword>